<evidence type="ECO:0000256" key="1">
    <source>
        <dbReference type="SAM" id="MobiDB-lite"/>
    </source>
</evidence>
<feature type="region of interest" description="Disordered" evidence="1">
    <location>
        <begin position="125"/>
        <end position="154"/>
    </location>
</feature>
<comment type="caution">
    <text evidence="2">The sequence shown here is derived from an EMBL/GenBank/DDBJ whole genome shotgun (WGS) entry which is preliminary data.</text>
</comment>
<name>A0A7X5TUZ0_9MICO</name>
<organism evidence="2 3">
    <name type="scientific">Lysinibacter cavernae</name>
    <dbReference type="NCBI Taxonomy" id="1640652"/>
    <lineage>
        <taxon>Bacteria</taxon>
        <taxon>Bacillati</taxon>
        <taxon>Actinomycetota</taxon>
        <taxon>Actinomycetes</taxon>
        <taxon>Micrococcales</taxon>
        <taxon>Microbacteriaceae</taxon>
        <taxon>Lysinibacter</taxon>
    </lineage>
</organism>
<feature type="region of interest" description="Disordered" evidence="1">
    <location>
        <begin position="56"/>
        <end position="113"/>
    </location>
</feature>
<evidence type="ECO:0000313" key="2">
    <source>
        <dbReference type="EMBL" id="NIH54998.1"/>
    </source>
</evidence>
<feature type="compositionally biased region" description="Basic and acidic residues" evidence="1">
    <location>
        <begin position="104"/>
        <end position="113"/>
    </location>
</feature>
<feature type="compositionally biased region" description="Basic and acidic residues" evidence="1">
    <location>
        <begin position="138"/>
        <end position="154"/>
    </location>
</feature>
<dbReference type="EMBL" id="JAAMOX010000003">
    <property type="protein sequence ID" value="NIH54998.1"/>
    <property type="molecule type" value="Genomic_DNA"/>
</dbReference>
<dbReference type="AlphaFoldDB" id="A0A7X5TUZ0"/>
<dbReference type="RefSeq" id="WP_167151855.1">
    <property type="nucleotide sequence ID" value="NZ_JAAMOX010000003.1"/>
</dbReference>
<reference evidence="2 3" key="1">
    <citation type="submission" date="2020-02" db="EMBL/GenBank/DDBJ databases">
        <title>Sequencing the genomes of 1000 actinobacteria strains.</title>
        <authorList>
            <person name="Klenk H.-P."/>
        </authorList>
    </citation>
    <scope>NUCLEOTIDE SEQUENCE [LARGE SCALE GENOMIC DNA]</scope>
    <source>
        <strain evidence="2 3">DSM 27960</strain>
    </source>
</reference>
<gene>
    <name evidence="2" type="ORF">FHX76_002913</name>
</gene>
<accession>A0A7X5TUZ0</accession>
<sequence>MNAQNSRFDGIEDYDLDLEAALEVDRTEELQDNLDIEIEDESQAIRGAESLEGFEIVDGFGDNDNPDDDNNAGIETGESDSTADDDESWDQQRDPNADFDEPINIERDEQTTVTDGRHVLDEFGEDVASSPAQQAEVLDGRVDPESPVRLGKSD</sequence>
<evidence type="ECO:0000313" key="3">
    <source>
        <dbReference type="Proteomes" id="UP000541033"/>
    </source>
</evidence>
<evidence type="ECO:0008006" key="4">
    <source>
        <dbReference type="Google" id="ProtNLM"/>
    </source>
</evidence>
<feature type="compositionally biased region" description="Acidic residues" evidence="1">
    <location>
        <begin position="77"/>
        <end position="89"/>
    </location>
</feature>
<proteinExistence type="predicted"/>
<keyword evidence="3" id="KW-1185">Reference proteome</keyword>
<protein>
    <recommendedName>
        <fullName evidence="4">DUF5709 domain-containing protein</fullName>
    </recommendedName>
</protein>
<dbReference type="Proteomes" id="UP000541033">
    <property type="component" value="Unassembled WGS sequence"/>
</dbReference>